<dbReference type="Pfam" id="PF07310">
    <property type="entry name" value="PAS_5"/>
    <property type="match status" value="1"/>
</dbReference>
<evidence type="ECO:0008006" key="3">
    <source>
        <dbReference type="Google" id="ProtNLM"/>
    </source>
</evidence>
<dbReference type="EMBL" id="RBIG01000002">
    <property type="protein sequence ID" value="RKQ69998.1"/>
    <property type="molecule type" value="Genomic_DNA"/>
</dbReference>
<organism evidence="1 2">
    <name type="scientific">Oceanibaculum indicum</name>
    <dbReference type="NCBI Taxonomy" id="526216"/>
    <lineage>
        <taxon>Bacteria</taxon>
        <taxon>Pseudomonadati</taxon>
        <taxon>Pseudomonadota</taxon>
        <taxon>Alphaproteobacteria</taxon>
        <taxon>Rhodospirillales</taxon>
        <taxon>Oceanibaculaceae</taxon>
        <taxon>Oceanibaculum</taxon>
    </lineage>
</organism>
<comment type="caution">
    <text evidence="1">The sequence shown here is derived from an EMBL/GenBank/DDBJ whole genome shotgun (WGS) entry which is preliminary data.</text>
</comment>
<gene>
    <name evidence="1" type="ORF">BCL74_1934</name>
</gene>
<evidence type="ECO:0000313" key="2">
    <source>
        <dbReference type="Proteomes" id="UP000277424"/>
    </source>
</evidence>
<dbReference type="InterPro" id="IPR009922">
    <property type="entry name" value="DUF1457"/>
</dbReference>
<evidence type="ECO:0000313" key="1">
    <source>
        <dbReference type="EMBL" id="RKQ69998.1"/>
    </source>
</evidence>
<accession>A0A420WG78</accession>
<protein>
    <recommendedName>
        <fullName evidence="3">PAS domain-containing protein</fullName>
    </recommendedName>
</protein>
<sequence>MDDPKPGAVEEPELQKLLAHWHEIRGDRVLPTRADLDPVLLPFPLDRLYLIEVRRDPEDYIIRLAGETVQRFYRGRVAGRSISEVTPRDFTAPLIQHLSAVSHTQRPAYAKSGFAARNSIFRYSRLVLPFGEPGRTTHLLGAVVQYFSLAELVHVSPDTARPLPDISNAA</sequence>
<dbReference type="AlphaFoldDB" id="A0A420WG78"/>
<name>A0A420WG78_9PROT</name>
<dbReference type="RefSeq" id="WP_183077934.1">
    <property type="nucleotide sequence ID" value="NZ_RBIG01000002.1"/>
</dbReference>
<dbReference type="Proteomes" id="UP000277424">
    <property type="component" value="Unassembled WGS sequence"/>
</dbReference>
<proteinExistence type="predicted"/>
<reference evidence="1 2" key="1">
    <citation type="submission" date="2018-10" db="EMBL/GenBank/DDBJ databases">
        <title>Comparative analysis of microorganisms from saline springs in Andes Mountain Range, Colombia.</title>
        <authorList>
            <person name="Rubin E."/>
        </authorList>
    </citation>
    <scope>NUCLEOTIDE SEQUENCE [LARGE SCALE GENOMIC DNA]</scope>
    <source>
        <strain evidence="1 2">USBA 36</strain>
    </source>
</reference>